<gene>
    <name evidence="1" type="ORF">OL599_17010</name>
</gene>
<proteinExistence type="predicted"/>
<evidence type="ECO:0000313" key="2">
    <source>
        <dbReference type="Proteomes" id="UP001165679"/>
    </source>
</evidence>
<protein>
    <recommendedName>
        <fullName evidence="3">DUF4258 domain-containing protein</fullName>
    </recommendedName>
</protein>
<sequence length="93" mass="10814">MDLNRTRHGEQQHQRRATLGLFEMLILDHGTRVRSHGADIVFLDKAAKKRIRKEVGGDRGMRVFDRWLNSYLVVADDGSIITTARRTRRVKRS</sequence>
<dbReference type="EMBL" id="JAPDNT010000017">
    <property type="protein sequence ID" value="MCW3476276.1"/>
    <property type="molecule type" value="Genomic_DNA"/>
</dbReference>
<dbReference type="AlphaFoldDB" id="A0AA41YPE4"/>
<evidence type="ECO:0000313" key="1">
    <source>
        <dbReference type="EMBL" id="MCW3476276.1"/>
    </source>
</evidence>
<comment type="caution">
    <text evidence="1">The sequence shown here is derived from an EMBL/GenBank/DDBJ whole genome shotgun (WGS) entry which is preliminary data.</text>
</comment>
<reference evidence="1" key="2">
    <citation type="submission" date="2022-10" db="EMBL/GenBank/DDBJ databases">
        <authorList>
            <person name="Trinh H.N."/>
        </authorList>
    </citation>
    <scope>NUCLEOTIDE SEQUENCE</scope>
    <source>
        <strain evidence="1">RN2-1</strain>
    </source>
</reference>
<keyword evidence="2" id="KW-1185">Reference proteome</keyword>
<dbReference type="RefSeq" id="WP_264715043.1">
    <property type="nucleotide sequence ID" value="NZ_JAPDNT010000017.1"/>
</dbReference>
<organism evidence="1 2">
    <name type="scientific">Limobrevibacterium gyesilva</name>
    <dbReference type="NCBI Taxonomy" id="2991712"/>
    <lineage>
        <taxon>Bacteria</taxon>
        <taxon>Pseudomonadati</taxon>
        <taxon>Pseudomonadota</taxon>
        <taxon>Alphaproteobacteria</taxon>
        <taxon>Acetobacterales</taxon>
        <taxon>Acetobacteraceae</taxon>
        <taxon>Limobrevibacterium</taxon>
    </lineage>
</organism>
<name>A0AA41YPE4_9PROT</name>
<accession>A0AA41YPE4</accession>
<reference evidence="1" key="1">
    <citation type="submission" date="2022-09" db="EMBL/GenBank/DDBJ databases">
        <title>Rhodovastum sp. nov. RN2-1 isolated from soil in Seongnam, South Korea.</title>
        <authorList>
            <person name="Le N.T."/>
        </authorList>
    </citation>
    <scope>NUCLEOTIDE SEQUENCE</scope>
    <source>
        <strain evidence="1">RN2-1</strain>
    </source>
</reference>
<dbReference type="Proteomes" id="UP001165679">
    <property type="component" value="Unassembled WGS sequence"/>
</dbReference>
<evidence type="ECO:0008006" key="3">
    <source>
        <dbReference type="Google" id="ProtNLM"/>
    </source>
</evidence>